<keyword evidence="2" id="KW-1185">Reference proteome</keyword>
<dbReference type="EMBL" id="KQ435758">
    <property type="protein sequence ID" value="KOX75821.1"/>
    <property type="molecule type" value="Genomic_DNA"/>
</dbReference>
<accession>A0A0N1ITP8</accession>
<gene>
    <name evidence="1" type="ORF">WN51_12609</name>
</gene>
<evidence type="ECO:0000313" key="1">
    <source>
        <dbReference type="EMBL" id="KOX75821.1"/>
    </source>
</evidence>
<dbReference type="AlphaFoldDB" id="A0A0N1ITP8"/>
<reference evidence="1 2" key="1">
    <citation type="submission" date="2015-07" db="EMBL/GenBank/DDBJ databases">
        <title>The genome of Melipona quadrifasciata.</title>
        <authorList>
            <person name="Pan H."/>
            <person name="Kapheim K."/>
        </authorList>
    </citation>
    <scope>NUCLEOTIDE SEQUENCE [LARGE SCALE GENOMIC DNA]</scope>
    <source>
        <strain evidence="1">0111107301</strain>
        <tissue evidence="1">Whole body</tissue>
    </source>
</reference>
<protein>
    <submittedName>
        <fullName evidence="1">Uncharacterized protein</fullName>
    </submittedName>
</protein>
<proteinExistence type="predicted"/>
<dbReference type="Proteomes" id="UP000053105">
    <property type="component" value="Unassembled WGS sequence"/>
</dbReference>
<dbReference type="OrthoDB" id="10624973at2759"/>
<sequence>MFALRHQMSLYHIVFRIKLSTTKILFTNLLFRCTGRFTESGPATFHETRYVVRIRQRSLIEKKIKDGLGFVHKSIQNATERSKLGYILIFDEPPTSTTTEMSITTTTEENDDLELSNRQIIDVPIRCHPVDYQLRSLQVDSWLFRVTHLLLAQTPKRKLFD</sequence>
<organism evidence="1 2">
    <name type="scientific">Melipona quadrifasciata</name>
    <dbReference type="NCBI Taxonomy" id="166423"/>
    <lineage>
        <taxon>Eukaryota</taxon>
        <taxon>Metazoa</taxon>
        <taxon>Ecdysozoa</taxon>
        <taxon>Arthropoda</taxon>
        <taxon>Hexapoda</taxon>
        <taxon>Insecta</taxon>
        <taxon>Pterygota</taxon>
        <taxon>Neoptera</taxon>
        <taxon>Endopterygota</taxon>
        <taxon>Hymenoptera</taxon>
        <taxon>Apocrita</taxon>
        <taxon>Aculeata</taxon>
        <taxon>Apoidea</taxon>
        <taxon>Anthophila</taxon>
        <taxon>Apidae</taxon>
        <taxon>Melipona</taxon>
    </lineage>
</organism>
<name>A0A0N1ITP8_9HYME</name>
<evidence type="ECO:0000313" key="2">
    <source>
        <dbReference type="Proteomes" id="UP000053105"/>
    </source>
</evidence>